<dbReference type="OMA" id="ATIWSSC"/>
<dbReference type="SUPFAM" id="SSF55961">
    <property type="entry name" value="Bet v1-like"/>
    <property type="match status" value="1"/>
</dbReference>
<dbReference type="OrthoDB" id="10417652at2759"/>
<evidence type="ECO:0000313" key="1">
    <source>
        <dbReference type="EMBL" id="EJK58388.1"/>
    </source>
</evidence>
<dbReference type="Pfam" id="PF10604">
    <property type="entry name" value="Polyketide_cyc2"/>
    <property type="match status" value="1"/>
</dbReference>
<proteinExistence type="predicted"/>
<protein>
    <recommendedName>
        <fullName evidence="3">Polyketide cyclase/dehydrase</fullName>
    </recommendedName>
</protein>
<comment type="caution">
    <text evidence="1">The sequence shown here is derived from an EMBL/GenBank/DDBJ whole genome shotgun (WGS) entry which is preliminary data.</text>
</comment>
<dbReference type="EMBL" id="AGNL01025362">
    <property type="protein sequence ID" value="EJK58388.1"/>
    <property type="molecule type" value="Genomic_DNA"/>
</dbReference>
<keyword evidence="2" id="KW-1185">Reference proteome</keyword>
<dbReference type="InterPro" id="IPR023393">
    <property type="entry name" value="START-like_dom_sf"/>
</dbReference>
<dbReference type="InterPro" id="IPR019587">
    <property type="entry name" value="Polyketide_cyclase/dehydratase"/>
</dbReference>
<dbReference type="AlphaFoldDB" id="K0RX81"/>
<organism evidence="1 2">
    <name type="scientific">Thalassiosira oceanica</name>
    <name type="common">Marine diatom</name>
    <dbReference type="NCBI Taxonomy" id="159749"/>
    <lineage>
        <taxon>Eukaryota</taxon>
        <taxon>Sar</taxon>
        <taxon>Stramenopiles</taxon>
        <taxon>Ochrophyta</taxon>
        <taxon>Bacillariophyta</taxon>
        <taxon>Coscinodiscophyceae</taxon>
        <taxon>Thalassiosirophycidae</taxon>
        <taxon>Thalassiosirales</taxon>
        <taxon>Thalassiosiraceae</taxon>
        <taxon>Thalassiosira</taxon>
    </lineage>
</organism>
<gene>
    <name evidence="1" type="ORF">THAOC_21494</name>
</gene>
<evidence type="ECO:0000313" key="2">
    <source>
        <dbReference type="Proteomes" id="UP000266841"/>
    </source>
</evidence>
<name>K0RX81_THAOC</name>
<evidence type="ECO:0008006" key="3">
    <source>
        <dbReference type="Google" id="ProtNLM"/>
    </source>
</evidence>
<dbReference type="eggNOG" id="ENOG502SVFQ">
    <property type="taxonomic scope" value="Eukaryota"/>
</dbReference>
<sequence>MAPCEVSATVRATPATIWSSCFEPMKWESWDPDLRELKDVSGPCDSGTTCTFAMNNGQDIPAELIDVRKNECLTFRGKAFFGTVKFEGNVLYRKIPNEEAISRIDYTFRLHGMLGGAVNLFQRDEVVHGTQGGLDNMVRLSEEAQRLN</sequence>
<accession>K0RX81</accession>
<dbReference type="Proteomes" id="UP000266841">
    <property type="component" value="Unassembled WGS sequence"/>
</dbReference>
<reference evidence="1 2" key="1">
    <citation type="journal article" date="2012" name="Genome Biol.">
        <title>Genome and low-iron response of an oceanic diatom adapted to chronic iron limitation.</title>
        <authorList>
            <person name="Lommer M."/>
            <person name="Specht M."/>
            <person name="Roy A.S."/>
            <person name="Kraemer L."/>
            <person name="Andreson R."/>
            <person name="Gutowska M.A."/>
            <person name="Wolf J."/>
            <person name="Bergner S.V."/>
            <person name="Schilhabel M.B."/>
            <person name="Klostermeier U.C."/>
            <person name="Beiko R.G."/>
            <person name="Rosenstiel P."/>
            <person name="Hippler M."/>
            <person name="Laroche J."/>
        </authorList>
    </citation>
    <scope>NUCLEOTIDE SEQUENCE [LARGE SCALE GENOMIC DNA]</scope>
    <source>
        <strain evidence="1 2">CCMP1005</strain>
    </source>
</reference>
<dbReference type="Gene3D" id="3.30.530.20">
    <property type="match status" value="1"/>
</dbReference>